<keyword evidence="3" id="KW-1185">Reference proteome</keyword>
<reference evidence="2 3" key="1">
    <citation type="submission" date="2024-01" db="EMBL/GenBank/DDBJ databases">
        <title>Genomic insights into the taxonomy and metabolism of the cyanobacterium Pannus brasiliensis CCIBt3594.</title>
        <authorList>
            <person name="Machado M."/>
            <person name="Botero N.B."/>
            <person name="Andreote A.P.D."/>
            <person name="Feitosa A.M.T."/>
            <person name="Popin R."/>
            <person name="Sivonen K."/>
            <person name="Fiore M.F."/>
        </authorList>
    </citation>
    <scope>NUCLEOTIDE SEQUENCE [LARGE SCALE GENOMIC DNA]</scope>
    <source>
        <strain evidence="2 3">CCIBt3594</strain>
    </source>
</reference>
<dbReference type="Proteomes" id="UP001328733">
    <property type="component" value="Unassembled WGS sequence"/>
</dbReference>
<evidence type="ECO:0000256" key="1">
    <source>
        <dbReference type="SAM" id="MobiDB-lite"/>
    </source>
</evidence>
<name>A0AAW9QYX3_9CHRO</name>
<organism evidence="2 3">
    <name type="scientific">Pannus brasiliensis CCIBt3594</name>
    <dbReference type="NCBI Taxonomy" id="1427578"/>
    <lineage>
        <taxon>Bacteria</taxon>
        <taxon>Bacillati</taxon>
        <taxon>Cyanobacteriota</taxon>
        <taxon>Cyanophyceae</taxon>
        <taxon>Oscillatoriophycideae</taxon>
        <taxon>Chroococcales</taxon>
        <taxon>Microcystaceae</taxon>
        <taxon>Pannus</taxon>
    </lineage>
</organism>
<proteinExistence type="predicted"/>
<comment type="caution">
    <text evidence="2">The sequence shown here is derived from an EMBL/GenBank/DDBJ whole genome shotgun (WGS) entry which is preliminary data.</text>
</comment>
<dbReference type="RefSeq" id="WP_332866566.1">
    <property type="nucleotide sequence ID" value="NZ_JBAFSM010000040.1"/>
</dbReference>
<feature type="region of interest" description="Disordered" evidence="1">
    <location>
        <begin position="1"/>
        <end position="22"/>
    </location>
</feature>
<evidence type="ECO:0000313" key="2">
    <source>
        <dbReference type="EMBL" id="MEG3439083.1"/>
    </source>
</evidence>
<protein>
    <recommendedName>
        <fullName evidence="4">DUF2235 domain-containing protein</fullName>
    </recommendedName>
</protein>
<accession>A0AAW9QYX3</accession>
<dbReference type="AlphaFoldDB" id="A0AAW9QYX3"/>
<sequence>MSQVFGVLADGSGDLGSRSTKTGIVSRIRQNLTDYSSGGHPPPPHHPIEKKCEIMVTLPRKHLEIRPLAHL</sequence>
<evidence type="ECO:0008006" key="4">
    <source>
        <dbReference type="Google" id="ProtNLM"/>
    </source>
</evidence>
<gene>
    <name evidence="2" type="ORF">V0288_18300</name>
</gene>
<evidence type="ECO:0000313" key="3">
    <source>
        <dbReference type="Proteomes" id="UP001328733"/>
    </source>
</evidence>
<dbReference type="EMBL" id="JBAFSM010000040">
    <property type="protein sequence ID" value="MEG3439083.1"/>
    <property type="molecule type" value="Genomic_DNA"/>
</dbReference>